<organism evidence="3 4">
    <name type="scientific">Triticum turgidum subsp. durum</name>
    <name type="common">Durum wheat</name>
    <name type="synonym">Triticum durum</name>
    <dbReference type="NCBI Taxonomy" id="4567"/>
    <lineage>
        <taxon>Eukaryota</taxon>
        <taxon>Viridiplantae</taxon>
        <taxon>Streptophyta</taxon>
        <taxon>Embryophyta</taxon>
        <taxon>Tracheophyta</taxon>
        <taxon>Spermatophyta</taxon>
        <taxon>Magnoliopsida</taxon>
        <taxon>Liliopsida</taxon>
        <taxon>Poales</taxon>
        <taxon>Poaceae</taxon>
        <taxon>BOP clade</taxon>
        <taxon>Pooideae</taxon>
        <taxon>Triticodae</taxon>
        <taxon>Triticeae</taxon>
        <taxon>Triticinae</taxon>
        <taxon>Triticum</taxon>
    </lineage>
</organism>
<feature type="signal peptide" evidence="1">
    <location>
        <begin position="1"/>
        <end position="20"/>
    </location>
</feature>
<keyword evidence="1" id="KW-0732">Signal</keyword>
<sequence>MKLVYVFLLLFVHCFDKVHTTWCQNPHLRGHMKFKARESSNESLPSIEAKPLNGEVAHDAIYQSIPFFVQKFYGGIATFDVYESLNVKKGQTSDAGMWVAFYEQGHIYNLNIVTAGWSIDPAYYGDNKTHFLIGWSADGYNSTGCFDLKCDGFVPVNYAPITPGDTLKGKSKISIKIFKSKDDGDWWLHFAHAGQKFAPVGYWPRSLFNSLAYYANYVSWGGFTGSLVGEPSPPMGNGHWPGQGSATFHDVQYVNSDGQGYPPVPVPGLQSRETHKNCYHVSKFMTDQFSYGGPGGCTN</sequence>
<evidence type="ECO:0000256" key="1">
    <source>
        <dbReference type="SAM" id="SignalP"/>
    </source>
</evidence>
<reference evidence="3 4" key="1">
    <citation type="submission" date="2017-09" db="EMBL/GenBank/DDBJ databases">
        <authorList>
            <consortium name="International Durum Wheat Genome Sequencing Consortium (IDWGSC)"/>
            <person name="Milanesi L."/>
        </authorList>
    </citation>
    <scope>NUCLEOTIDE SEQUENCE [LARGE SCALE GENOMIC DNA]</scope>
    <source>
        <strain evidence="4">cv. Svevo</strain>
    </source>
</reference>
<dbReference type="Gramene" id="TRITD6Bv1G015220.1">
    <property type="protein sequence ID" value="TRITD6Bv1G015220.1"/>
    <property type="gene ID" value="TRITD6Bv1G015220"/>
</dbReference>
<dbReference type="EMBL" id="LT934122">
    <property type="protein sequence ID" value="VAI53630.1"/>
    <property type="molecule type" value="Genomic_DNA"/>
</dbReference>
<dbReference type="InterPro" id="IPR004314">
    <property type="entry name" value="Neprosin"/>
</dbReference>
<proteinExistence type="predicted"/>
<dbReference type="InterPro" id="IPR053168">
    <property type="entry name" value="Glutamic_endopeptidase"/>
</dbReference>
<accession>A0A9R1B6U1</accession>
<evidence type="ECO:0000313" key="4">
    <source>
        <dbReference type="Proteomes" id="UP000324705"/>
    </source>
</evidence>
<dbReference type="PROSITE" id="PS52045">
    <property type="entry name" value="NEPROSIN_PEP_CD"/>
    <property type="match status" value="1"/>
</dbReference>
<dbReference type="PANTHER" id="PTHR31589:SF244">
    <property type="entry name" value="OS06G0670633 PROTEIN"/>
    <property type="match status" value="1"/>
</dbReference>
<evidence type="ECO:0000313" key="3">
    <source>
        <dbReference type="EMBL" id="VAI53630.1"/>
    </source>
</evidence>
<keyword evidence="4" id="KW-1185">Reference proteome</keyword>
<dbReference type="Pfam" id="PF03080">
    <property type="entry name" value="Neprosin"/>
    <property type="match status" value="1"/>
</dbReference>
<name>A0A9R1B6U1_TRITD</name>
<dbReference type="AlphaFoldDB" id="A0A9R1B6U1"/>
<dbReference type="OMA" id="RETHKNC"/>
<feature type="chain" id="PRO_5040165606" description="Neprosin PEP catalytic domain-containing protein" evidence="1">
    <location>
        <begin position="21"/>
        <end position="299"/>
    </location>
</feature>
<feature type="domain" description="Neprosin PEP catalytic" evidence="2">
    <location>
        <begin position="52"/>
        <end position="298"/>
    </location>
</feature>
<protein>
    <recommendedName>
        <fullName evidence="2">Neprosin PEP catalytic domain-containing protein</fullName>
    </recommendedName>
</protein>
<dbReference type="PANTHER" id="PTHR31589">
    <property type="entry name" value="PROTEIN, PUTATIVE (DUF239)-RELATED-RELATED"/>
    <property type="match status" value="1"/>
</dbReference>
<evidence type="ECO:0000259" key="2">
    <source>
        <dbReference type="PROSITE" id="PS52045"/>
    </source>
</evidence>
<dbReference type="Proteomes" id="UP000324705">
    <property type="component" value="Chromosome 6B"/>
</dbReference>
<dbReference type="Gene3D" id="3.90.1320.10">
    <property type="entry name" value="Outer-capsid protein sigma 3, large lobe"/>
    <property type="match status" value="1"/>
</dbReference>
<gene>
    <name evidence="3" type="ORF">TRITD_6Bv1G015220</name>
</gene>